<evidence type="ECO:0000259" key="4">
    <source>
        <dbReference type="SMART" id="SM00822"/>
    </source>
</evidence>
<name>A0ABW3SW72_9BACT</name>
<dbReference type="SMART" id="SM00822">
    <property type="entry name" value="PKS_KR"/>
    <property type="match status" value="1"/>
</dbReference>
<dbReference type="RefSeq" id="WP_377531409.1">
    <property type="nucleotide sequence ID" value="NZ_JBHTLD010000232.1"/>
</dbReference>
<feature type="domain" description="Ketoreductase" evidence="4">
    <location>
        <begin position="6"/>
        <end position="159"/>
    </location>
</feature>
<comment type="caution">
    <text evidence="5">The sequence shown here is derived from an EMBL/GenBank/DDBJ whole genome shotgun (WGS) entry which is preliminary data.</text>
</comment>
<sequence length="239" mass="25586">MPFKDRNILIIGGTSGIGLQTARLLQEKGANVLIASRQQSEEAEALNLEHLPLDVLQFDNTFVDALPEVLHGLVYCPGSINLRPFDRIKPEIFRNEFELNVMGAVQVLQCVMPRLKKADSASVVLFSTVAARVGMPYHTLIATAKGAVQGLTVALAAEYASAQIRVNAIAPSLTDTPLAKPLLSTPEKNEAAGKRHPLGRVGTTHEVASAALYLLGDEASWMTGQVLHLDGGLSSVKLS</sequence>
<dbReference type="InterPro" id="IPR002347">
    <property type="entry name" value="SDR_fam"/>
</dbReference>
<dbReference type="EC" id="1.1.1.-" evidence="5"/>
<dbReference type="GO" id="GO:0016491">
    <property type="term" value="F:oxidoreductase activity"/>
    <property type="evidence" value="ECO:0007669"/>
    <property type="project" value="UniProtKB-KW"/>
</dbReference>
<keyword evidence="2 5" id="KW-0560">Oxidoreductase</keyword>
<dbReference type="InterPro" id="IPR036291">
    <property type="entry name" value="NAD(P)-bd_dom_sf"/>
</dbReference>
<proteinExistence type="inferred from homology"/>
<organism evidence="5 6">
    <name type="scientific">Pontibacter rugosus</name>
    <dbReference type="NCBI Taxonomy" id="1745966"/>
    <lineage>
        <taxon>Bacteria</taxon>
        <taxon>Pseudomonadati</taxon>
        <taxon>Bacteroidota</taxon>
        <taxon>Cytophagia</taxon>
        <taxon>Cytophagales</taxon>
        <taxon>Hymenobacteraceae</taxon>
        <taxon>Pontibacter</taxon>
    </lineage>
</organism>
<gene>
    <name evidence="5" type="ORF">ACFQ2O_18530</name>
</gene>
<evidence type="ECO:0000313" key="5">
    <source>
        <dbReference type="EMBL" id="MFD1188216.1"/>
    </source>
</evidence>
<dbReference type="Pfam" id="PF13561">
    <property type="entry name" value="adh_short_C2"/>
    <property type="match status" value="1"/>
</dbReference>
<dbReference type="PANTHER" id="PTHR43477:SF1">
    <property type="entry name" value="DIHYDROANTICAPSIN 7-DEHYDROGENASE"/>
    <property type="match status" value="1"/>
</dbReference>
<dbReference type="SUPFAM" id="SSF51735">
    <property type="entry name" value="NAD(P)-binding Rossmann-fold domains"/>
    <property type="match status" value="1"/>
</dbReference>
<dbReference type="EMBL" id="JBHTLD010000232">
    <property type="protein sequence ID" value="MFD1188216.1"/>
    <property type="molecule type" value="Genomic_DNA"/>
</dbReference>
<dbReference type="Proteomes" id="UP001597094">
    <property type="component" value="Unassembled WGS sequence"/>
</dbReference>
<keyword evidence="6" id="KW-1185">Reference proteome</keyword>
<dbReference type="CDD" id="cd05233">
    <property type="entry name" value="SDR_c"/>
    <property type="match status" value="1"/>
</dbReference>
<accession>A0ABW3SW72</accession>
<dbReference type="PANTHER" id="PTHR43477">
    <property type="entry name" value="DIHYDROANTICAPSIN 7-DEHYDROGENASE"/>
    <property type="match status" value="1"/>
</dbReference>
<dbReference type="InterPro" id="IPR051122">
    <property type="entry name" value="SDR_DHRS6-like"/>
</dbReference>
<dbReference type="Gene3D" id="3.40.50.720">
    <property type="entry name" value="NAD(P)-binding Rossmann-like Domain"/>
    <property type="match status" value="1"/>
</dbReference>
<feature type="region of interest" description="Disordered" evidence="3">
    <location>
        <begin position="180"/>
        <end position="200"/>
    </location>
</feature>
<evidence type="ECO:0000256" key="3">
    <source>
        <dbReference type="SAM" id="MobiDB-lite"/>
    </source>
</evidence>
<evidence type="ECO:0000313" key="6">
    <source>
        <dbReference type="Proteomes" id="UP001597094"/>
    </source>
</evidence>
<comment type="similarity">
    <text evidence="1">Belongs to the short-chain dehydrogenases/reductases (SDR) family.</text>
</comment>
<dbReference type="PRINTS" id="PR00081">
    <property type="entry name" value="GDHRDH"/>
</dbReference>
<dbReference type="InterPro" id="IPR057326">
    <property type="entry name" value="KR_dom"/>
</dbReference>
<evidence type="ECO:0000256" key="2">
    <source>
        <dbReference type="ARBA" id="ARBA00023002"/>
    </source>
</evidence>
<reference evidence="6" key="1">
    <citation type="journal article" date="2019" name="Int. J. Syst. Evol. Microbiol.">
        <title>The Global Catalogue of Microorganisms (GCM) 10K type strain sequencing project: providing services to taxonomists for standard genome sequencing and annotation.</title>
        <authorList>
            <consortium name="The Broad Institute Genomics Platform"/>
            <consortium name="The Broad Institute Genome Sequencing Center for Infectious Disease"/>
            <person name="Wu L."/>
            <person name="Ma J."/>
        </authorList>
    </citation>
    <scope>NUCLEOTIDE SEQUENCE [LARGE SCALE GENOMIC DNA]</scope>
    <source>
        <strain evidence="6">JCM 31319</strain>
    </source>
</reference>
<protein>
    <submittedName>
        <fullName evidence="5">SDR family NAD(P)-dependent oxidoreductase</fullName>
        <ecNumber evidence="5">1.1.1.-</ecNumber>
    </submittedName>
</protein>
<evidence type="ECO:0000256" key="1">
    <source>
        <dbReference type="ARBA" id="ARBA00006484"/>
    </source>
</evidence>